<organism evidence="1 2">
    <name type="scientific">Brachybacterium massiliense</name>
    <dbReference type="NCBI Taxonomy" id="1755098"/>
    <lineage>
        <taxon>Bacteria</taxon>
        <taxon>Bacillati</taxon>
        <taxon>Actinomycetota</taxon>
        <taxon>Actinomycetes</taxon>
        <taxon>Micrococcales</taxon>
        <taxon>Dermabacteraceae</taxon>
        <taxon>Brachybacterium</taxon>
    </lineage>
</organism>
<evidence type="ECO:0000313" key="1">
    <source>
        <dbReference type="EMBL" id="HJG91479.1"/>
    </source>
</evidence>
<protein>
    <submittedName>
        <fullName evidence="1">Uncharacterized protein</fullName>
    </submittedName>
</protein>
<dbReference type="Proteomes" id="UP000742460">
    <property type="component" value="Unassembled WGS sequence"/>
</dbReference>
<gene>
    <name evidence="1" type="ORF">K8V81_07115</name>
</gene>
<proteinExistence type="predicted"/>
<accession>A0A921SXE8</accession>
<dbReference type="AlphaFoldDB" id="A0A921SXE8"/>
<name>A0A921SXE8_9MICO</name>
<comment type="caution">
    <text evidence="1">The sequence shown here is derived from an EMBL/GenBank/DDBJ whole genome shotgun (WGS) entry which is preliminary data.</text>
</comment>
<dbReference type="EMBL" id="DYUE01000161">
    <property type="protein sequence ID" value="HJG91479.1"/>
    <property type="molecule type" value="Genomic_DNA"/>
</dbReference>
<evidence type="ECO:0000313" key="2">
    <source>
        <dbReference type="Proteomes" id="UP000742460"/>
    </source>
</evidence>
<reference evidence="1" key="1">
    <citation type="journal article" date="2021" name="PeerJ">
        <title>Extensive microbial diversity within the chicken gut microbiome revealed by metagenomics and culture.</title>
        <authorList>
            <person name="Gilroy R."/>
            <person name="Ravi A."/>
            <person name="Getino M."/>
            <person name="Pursley I."/>
            <person name="Horton D.L."/>
            <person name="Alikhan N.F."/>
            <person name="Baker D."/>
            <person name="Gharbi K."/>
            <person name="Hall N."/>
            <person name="Watson M."/>
            <person name="Adriaenssens E.M."/>
            <person name="Foster-Nyarko E."/>
            <person name="Jarju S."/>
            <person name="Secka A."/>
            <person name="Antonio M."/>
            <person name="Oren A."/>
            <person name="Chaudhuri R.R."/>
            <person name="La Ragione R."/>
            <person name="Hildebrand F."/>
            <person name="Pallen M.J."/>
        </authorList>
    </citation>
    <scope>NUCLEOTIDE SEQUENCE</scope>
    <source>
        <strain evidence="1">ChiGjej5B5-22894</strain>
    </source>
</reference>
<sequence length="257" mass="27624">MTADDTTAEQRPRITSLPGDSRLVRISEASWHWVRALARDEQPEAELTEEQIVELELVGLLVDAPGTEDGLVIDRHWLQLLHTALRSPVSIELVCVDGDRAWTTRLLIAGRVVALIDQMHEVTADAETMRLGRRADAVLLGLSTIEHLSAVFEKVLPQRPAFTDSDPAPAPEQLPDAPALAEVQMLVTAAPTPEETVVSGGSWYAFGEQGEQLAVLVPGEDGAEARALEPGSLTSAMRAKVIAAINHVTAVTTGRAA</sequence>
<reference evidence="1" key="2">
    <citation type="submission" date="2021-09" db="EMBL/GenBank/DDBJ databases">
        <authorList>
            <person name="Gilroy R."/>
        </authorList>
    </citation>
    <scope>NUCLEOTIDE SEQUENCE</scope>
    <source>
        <strain evidence="1">ChiGjej5B5-22894</strain>
    </source>
</reference>